<gene>
    <name evidence="2" type="ORF">EVJ46_02510</name>
</gene>
<reference evidence="2 3" key="1">
    <citation type="journal article" date="2019" name="ISME J.">
        <title>Insights into ecological role of a new deltaproteobacterial order Candidatus Acidulodesulfobacterales by metagenomics and metatranscriptomics.</title>
        <authorList>
            <person name="Tan S."/>
            <person name="Liu J."/>
            <person name="Fang Y."/>
            <person name="Hedlund B.P."/>
            <person name="Lian Z.H."/>
            <person name="Huang L.Y."/>
            <person name="Li J.T."/>
            <person name="Huang L.N."/>
            <person name="Li W.J."/>
            <person name="Jiang H.C."/>
            <person name="Dong H.L."/>
            <person name="Shu W.S."/>
        </authorList>
    </citation>
    <scope>NUCLEOTIDE SEQUENCE [LARGE SCALE GENOMIC DNA]</scope>
    <source>
        <strain evidence="2">AP2</strain>
    </source>
</reference>
<proteinExistence type="predicted"/>
<dbReference type="Pfam" id="PF20797">
    <property type="entry name" value="HepT-like_2"/>
    <property type="match status" value="1"/>
</dbReference>
<feature type="domain" description="HepT-like" evidence="1">
    <location>
        <begin position="44"/>
        <end position="86"/>
    </location>
</feature>
<protein>
    <recommendedName>
        <fullName evidence="1">HepT-like domain-containing protein</fullName>
    </recommendedName>
</protein>
<dbReference type="InterPro" id="IPR048769">
    <property type="entry name" value="HepT-like_dom"/>
</dbReference>
<organism evidence="2 3">
    <name type="scientific">Acididesulfobacter guangdongensis</name>
    <dbReference type="NCBI Taxonomy" id="2597225"/>
    <lineage>
        <taxon>Bacteria</taxon>
        <taxon>Deltaproteobacteria</taxon>
        <taxon>Candidatus Acidulodesulfobacterales</taxon>
        <taxon>Candidatus Acididesulfobacter</taxon>
    </lineage>
</organism>
<evidence type="ECO:0000259" key="1">
    <source>
        <dbReference type="Pfam" id="PF20797"/>
    </source>
</evidence>
<dbReference type="Proteomes" id="UP000316562">
    <property type="component" value="Unassembled WGS sequence"/>
</dbReference>
<dbReference type="AlphaFoldDB" id="A0A519BIN5"/>
<name>A0A519BIN5_ACIG2</name>
<accession>A0A519BIN5</accession>
<evidence type="ECO:0000313" key="2">
    <source>
        <dbReference type="EMBL" id="RZD17122.1"/>
    </source>
</evidence>
<comment type="caution">
    <text evidence="2">The sequence shown here is derived from an EMBL/GenBank/DDBJ whole genome shotgun (WGS) entry which is preliminary data.</text>
</comment>
<evidence type="ECO:0000313" key="3">
    <source>
        <dbReference type="Proteomes" id="UP000316562"/>
    </source>
</evidence>
<dbReference type="EMBL" id="SGBC01000001">
    <property type="protein sequence ID" value="RZD17122.1"/>
    <property type="molecule type" value="Genomic_DNA"/>
</dbReference>
<sequence length="95" mass="10989">MNKKAAVIAGRLNSELIELNRVADRILKEWDKAKTSGDEYYIDAVAFNIHSFYTGLERIFQKIASGIDESMPAGSNWHHELLCRWHPKFQVLDRL</sequence>